<evidence type="ECO:0000313" key="12">
    <source>
        <dbReference type="Proteomes" id="UP000029443"/>
    </source>
</evidence>
<dbReference type="InterPro" id="IPR036038">
    <property type="entry name" value="Aminotransferase-like"/>
</dbReference>
<dbReference type="InterPro" id="IPR050571">
    <property type="entry name" value="Class-IV_PLP-Dep_Aminotrnsfr"/>
</dbReference>
<keyword evidence="4" id="KW-0663">Pyridoxal phosphate</keyword>
<evidence type="ECO:0000256" key="3">
    <source>
        <dbReference type="ARBA" id="ARBA00011738"/>
    </source>
</evidence>
<dbReference type="InterPro" id="IPR043131">
    <property type="entry name" value="BCAT-like_N"/>
</dbReference>
<dbReference type="Pfam" id="PF01063">
    <property type="entry name" value="Aminotran_4"/>
    <property type="match status" value="1"/>
</dbReference>
<gene>
    <name evidence="11" type="ORF">T9A_01812</name>
</gene>
<dbReference type="PANTHER" id="PTHR42743:SF2">
    <property type="entry name" value="AMINODEOXYCHORISMATE LYASE"/>
    <property type="match status" value="1"/>
</dbReference>
<evidence type="ECO:0000256" key="10">
    <source>
        <dbReference type="NCBIfam" id="TIGR03461"/>
    </source>
</evidence>
<evidence type="ECO:0000256" key="9">
    <source>
        <dbReference type="ARBA" id="ARBA00049529"/>
    </source>
</evidence>
<dbReference type="NCBIfam" id="TIGR03461">
    <property type="entry name" value="pabC_Proteo"/>
    <property type="match status" value="1"/>
</dbReference>
<reference evidence="11 12" key="1">
    <citation type="submission" date="2012-09" db="EMBL/GenBank/DDBJ databases">
        <title>Genome Sequence of alkane-degrading Bacterium Alcanivorax jadensis T9.</title>
        <authorList>
            <person name="Lai Q."/>
            <person name="Shao Z."/>
        </authorList>
    </citation>
    <scope>NUCLEOTIDE SEQUENCE [LARGE SCALE GENOMIC DNA]</scope>
    <source>
        <strain evidence="11 12">T9</strain>
    </source>
</reference>
<evidence type="ECO:0000313" key="11">
    <source>
        <dbReference type="EMBL" id="KGD61363.1"/>
    </source>
</evidence>
<proteinExistence type="inferred from homology"/>
<dbReference type="InterPro" id="IPR043132">
    <property type="entry name" value="BCAT-like_C"/>
</dbReference>
<comment type="caution">
    <text evidence="11">The sequence shown here is derived from an EMBL/GenBank/DDBJ whole genome shotgun (WGS) entry which is preliminary data.</text>
</comment>
<evidence type="ECO:0000256" key="5">
    <source>
        <dbReference type="ARBA" id="ARBA00022909"/>
    </source>
</evidence>
<sequence>MVDPRDRGLAYGDGLFETLRVTADGSVPLWPWHLRRLLRGARALGLPSLPETRYLSALEEGVAALGGKPGVVKLILTRGPGGRGYLPPSNPKPTVLWQAGPLPAWSHQLREQGIVLGLCGEPLHPESLAGLKHLNRLPQVQARREVARHGWHEGLLLSPRRQPLEATSMNLFARLDGHWWTPDLQAARAGVAGVMREWLDEHLTEQGENVVCDLRPLSQLADAQGLFLCNSVVGVLPVRKLAQWQWPVLDSVLQLQHSVDALFLPR</sequence>
<dbReference type="EC" id="4.1.3.38" evidence="8 10"/>
<dbReference type="RefSeq" id="WP_035247343.1">
    <property type="nucleotide sequence ID" value="NZ_ARXU01000005.1"/>
</dbReference>
<dbReference type="Proteomes" id="UP000029443">
    <property type="component" value="Unassembled WGS sequence"/>
</dbReference>
<dbReference type="InterPro" id="IPR001544">
    <property type="entry name" value="Aminotrans_IV"/>
</dbReference>
<dbReference type="EMBL" id="ARXU01000005">
    <property type="protein sequence ID" value="KGD61363.1"/>
    <property type="molecule type" value="Genomic_DNA"/>
</dbReference>
<evidence type="ECO:0000256" key="1">
    <source>
        <dbReference type="ARBA" id="ARBA00001933"/>
    </source>
</evidence>
<comment type="subunit">
    <text evidence="3">Homodimer.</text>
</comment>
<keyword evidence="6 11" id="KW-0456">Lyase</keyword>
<organism evidence="11 12">
    <name type="scientific">Alcanivorax jadensis T9</name>
    <dbReference type="NCBI Taxonomy" id="1177181"/>
    <lineage>
        <taxon>Bacteria</taxon>
        <taxon>Pseudomonadati</taxon>
        <taxon>Pseudomonadota</taxon>
        <taxon>Gammaproteobacteria</taxon>
        <taxon>Oceanospirillales</taxon>
        <taxon>Alcanivoracaceae</taxon>
        <taxon>Alcanivorax</taxon>
    </lineage>
</organism>
<comment type="cofactor">
    <cofactor evidence="1">
        <name>pyridoxal 5'-phosphate</name>
        <dbReference type="ChEBI" id="CHEBI:597326"/>
    </cofactor>
</comment>
<dbReference type="SUPFAM" id="SSF56752">
    <property type="entry name" value="D-aminoacid aminotransferase-like PLP-dependent enzymes"/>
    <property type="match status" value="1"/>
</dbReference>
<dbReference type="PANTHER" id="PTHR42743">
    <property type="entry name" value="AMINO-ACID AMINOTRANSFERASE"/>
    <property type="match status" value="1"/>
</dbReference>
<evidence type="ECO:0000256" key="6">
    <source>
        <dbReference type="ARBA" id="ARBA00023239"/>
    </source>
</evidence>
<comment type="similarity">
    <text evidence="2">Belongs to the class-IV pyridoxal-phosphate-dependent aminotransferase family.</text>
</comment>
<dbReference type="Gene3D" id="3.20.10.10">
    <property type="entry name" value="D-amino Acid Aminotransferase, subunit A, domain 2"/>
    <property type="match status" value="1"/>
</dbReference>
<keyword evidence="12" id="KW-1185">Reference proteome</keyword>
<keyword evidence="5" id="KW-0289">Folate biosynthesis</keyword>
<dbReference type="GO" id="GO:0016829">
    <property type="term" value="F:lyase activity"/>
    <property type="evidence" value="ECO:0007669"/>
    <property type="project" value="UniProtKB-KW"/>
</dbReference>
<dbReference type="InterPro" id="IPR017824">
    <property type="entry name" value="Aminodeoxychorismate_lyase_IV"/>
</dbReference>
<protein>
    <recommendedName>
        <fullName evidence="8 10">Aminodeoxychorismate lyase</fullName>
        <ecNumber evidence="8 10">4.1.3.38</ecNumber>
    </recommendedName>
</protein>
<evidence type="ECO:0000256" key="8">
    <source>
        <dbReference type="ARBA" id="ARBA00035676"/>
    </source>
</evidence>
<dbReference type="Gene3D" id="3.30.470.10">
    <property type="match status" value="1"/>
</dbReference>
<accession>A0ABR4WD53</accession>
<evidence type="ECO:0000256" key="7">
    <source>
        <dbReference type="ARBA" id="ARBA00035633"/>
    </source>
</evidence>
<comment type="catalytic activity">
    <reaction evidence="9">
        <text>4-amino-4-deoxychorismate = 4-aminobenzoate + pyruvate + H(+)</text>
        <dbReference type="Rhea" id="RHEA:16201"/>
        <dbReference type="ChEBI" id="CHEBI:15361"/>
        <dbReference type="ChEBI" id="CHEBI:15378"/>
        <dbReference type="ChEBI" id="CHEBI:17836"/>
        <dbReference type="ChEBI" id="CHEBI:58406"/>
        <dbReference type="EC" id="4.1.3.38"/>
    </reaction>
</comment>
<comment type="pathway">
    <text evidence="7">Cofactor biosynthesis; tetrahydrofolate biosynthesis; 4-aminobenzoate from chorismate: step 2/2.</text>
</comment>
<name>A0ABR4WD53_9GAMM</name>
<evidence type="ECO:0000256" key="4">
    <source>
        <dbReference type="ARBA" id="ARBA00022898"/>
    </source>
</evidence>
<evidence type="ECO:0000256" key="2">
    <source>
        <dbReference type="ARBA" id="ARBA00009320"/>
    </source>
</evidence>